<organism evidence="1 2">
    <name type="scientific">Recurvomyces mirabilis</name>
    <dbReference type="NCBI Taxonomy" id="574656"/>
    <lineage>
        <taxon>Eukaryota</taxon>
        <taxon>Fungi</taxon>
        <taxon>Dikarya</taxon>
        <taxon>Ascomycota</taxon>
        <taxon>Pezizomycotina</taxon>
        <taxon>Dothideomycetes</taxon>
        <taxon>Dothideomycetidae</taxon>
        <taxon>Mycosphaerellales</taxon>
        <taxon>Teratosphaeriaceae</taxon>
        <taxon>Recurvomyces</taxon>
    </lineage>
</organism>
<sequence>MKLACNLEEEHSPRLMHILLADEKWSSCLEETVALQSLHQKEAGPVEIDQGYAVHIQEAKEVPQQVEYFSFGQQAQAVVPASYNQSERMGQQPTTYNVFEANFPKEIQIPPQLSPPRTYSFYETPFGRRLHRACLEAGYQLLLDPMRRPHTYDRVFRLSLISQDRAQLIAAFQATLERGKHEVLSSLSAPLIHVGGAGTHYPYRDQFGNLQARRDSYNVCFVGPQTLAVLDNLGRDSLSADMTVEIAGFEGECFDPYDVEGYLEEKAISIDATLSFAAVEIMEHTPTPESMSTSPRPMSQTPRGEVRYSTEHRIAPFNLEQLKVVEHALADPNQWNDFSKMTFSGVSYPDAATSPWTDLVGSAHLGKQH</sequence>
<name>A0AAE0TM90_9PEZI</name>
<evidence type="ECO:0000313" key="2">
    <source>
        <dbReference type="Proteomes" id="UP001274830"/>
    </source>
</evidence>
<reference evidence="1" key="1">
    <citation type="submission" date="2023-07" db="EMBL/GenBank/DDBJ databases">
        <title>Black Yeasts Isolated from many extreme environments.</title>
        <authorList>
            <person name="Coleine C."/>
            <person name="Stajich J.E."/>
            <person name="Selbmann L."/>
        </authorList>
    </citation>
    <scope>NUCLEOTIDE SEQUENCE</scope>
    <source>
        <strain evidence="1">CCFEE 5485</strain>
    </source>
</reference>
<proteinExistence type="predicted"/>
<protein>
    <submittedName>
        <fullName evidence="1">Uncharacterized protein</fullName>
    </submittedName>
</protein>
<comment type="caution">
    <text evidence="1">The sequence shown here is derived from an EMBL/GenBank/DDBJ whole genome shotgun (WGS) entry which is preliminary data.</text>
</comment>
<dbReference type="PANTHER" id="PTHR40618">
    <property type="entry name" value="B-ZIP TRANSCRIPTION FACTOR (EUROFUNG)-RELATED"/>
    <property type="match status" value="1"/>
</dbReference>
<dbReference type="AlphaFoldDB" id="A0AAE0TM90"/>
<evidence type="ECO:0000313" key="1">
    <source>
        <dbReference type="EMBL" id="KAK3669230.1"/>
    </source>
</evidence>
<accession>A0AAE0TM90</accession>
<keyword evidence="2" id="KW-1185">Reference proteome</keyword>
<gene>
    <name evidence="1" type="ORF">LTR78_010884</name>
</gene>
<dbReference type="EMBL" id="JAUTXT010000096">
    <property type="protein sequence ID" value="KAK3669230.1"/>
    <property type="molecule type" value="Genomic_DNA"/>
</dbReference>
<dbReference type="Proteomes" id="UP001274830">
    <property type="component" value="Unassembled WGS sequence"/>
</dbReference>
<dbReference type="PANTHER" id="PTHR40618:SF1">
    <property type="entry name" value="B-ZIP TRANSCRIPTION FACTOR (EUROFUNG)"/>
    <property type="match status" value="1"/>
</dbReference>